<feature type="transmembrane region" description="Helical" evidence="2">
    <location>
        <begin position="182"/>
        <end position="201"/>
    </location>
</feature>
<name>A0AAD9N1W9_9ANNE</name>
<evidence type="ECO:0000313" key="3">
    <source>
        <dbReference type="EMBL" id="KAK2153685.1"/>
    </source>
</evidence>
<comment type="caution">
    <text evidence="3">The sequence shown here is derived from an EMBL/GenBank/DDBJ whole genome shotgun (WGS) entry which is preliminary data.</text>
</comment>
<feature type="region of interest" description="Disordered" evidence="1">
    <location>
        <begin position="530"/>
        <end position="566"/>
    </location>
</feature>
<protein>
    <submittedName>
        <fullName evidence="3">Uncharacterized protein</fullName>
    </submittedName>
</protein>
<dbReference type="EMBL" id="JAODUP010000289">
    <property type="protein sequence ID" value="KAK2153685.1"/>
    <property type="molecule type" value="Genomic_DNA"/>
</dbReference>
<organism evidence="3 4">
    <name type="scientific">Paralvinella palmiformis</name>
    <dbReference type="NCBI Taxonomy" id="53620"/>
    <lineage>
        <taxon>Eukaryota</taxon>
        <taxon>Metazoa</taxon>
        <taxon>Spiralia</taxon>
        <taxon>Lophotrochozoa</taxon>
        <taxon>Annelida</taxon>
        <taxon>Polychaeta</taxon>
        <taxon>Sedentaria</taxon>
        <taxon>Canalipalpata</taxon>
        <taxon>Terebellida</taxon>
        <taxon>Terebelliformia</taxon>
        <taxon>Alvinellidae</taxon>
        <taxon>Paralvinella</taxon>
    </lineage>
</organism>
<reference evidence="3" key="1">
    <citation type="journal article" date="2023" name="Mol. Biol. Evol.">
        <title>Third-Generation Sequencing Reveals the Adaptive Role of the Epigenome in Three Deep-Sea Polychaetes.</title>
        <authorList>
            <person name="Perez M."/>
            <person name="Aroh O."/>
            <person name="Sun Y."/>
            <person name="Lan Y."/>
            <person name="Juniper S.K."/>
            <person name="Young C.R."/>
            <person name="Angers B."/>
            <person name="Qian P.Y."/>
        </authorList>
    </citation>
    <scope>NUCLEOTIDE SEQUENCE</scope>
    <source>
        <strain evidence="3">P08H-3</strain>
    </source>
</reference>
<dbReference type="Proteomes" id="UP001208570">
    <property type="component" value="Unassembled WGS sequence"/>
</dbReference>
<feature type="transmembrane region" description="Helical" evidence="2">
    <location>
        <begin position="41"/>
        <end position="67"/>
    </location>
</feature>
<keyword evidence="2" id="KW-0812">Transmembrane</keyword>
<accession>A0AAD9N1W9</accession>
<gene>
    <name evidence="3" type="ORF">LSH36_289g01016</name>
</gene>
<feature type="region of interest" description="Disordered" evidence="1">
    <location>
        <begin position="440"/>
        <end position="461"/>
    </location>
</feature>
<evidence type="ECO:0000256" key="1">
    <source>
        <dbReference type="SAM" id="MobiDB-lite"/>
    </source>
</evidence>
<proteinExistence type="predicted"/>
<feature type="compositionally biased region" description="Basic and acidic residues" evidence="1">
    <location>
        <begin position="447"/>
        <end position="458"/>
    </location>
</feature>
<keyword evidence="2" id="KW-1133">Transmembrane helix</keyword>
<dbReference type="AlphaFoldDB" id="A0AAD9N1W9"/>
<keyword evidence="2" id="KW-0472">Membrane</keyword>
<evidence type="ECO:0000256" key="2">
    <source>
        <dbReference type="SAM" id="Phobius"/>
    </source>
</evidence>
<keyword evidence="4" id="KW-1185">Reference proteome</keyword>
<evidence type="ECO:0000313" key="4">
    <source>
        <dbReference type="Proteomes" id="UP001208570"/>
    </source>
</evidence>
<sequence length="566" mass="64528">MEGYTMLNALSGETNLSSHAVTSSPQIPKTNANWNLKDPPLITLLAVDTVVTIVAACILGSCVLWIWKARTKKKEERDKLGTIVRTYYWEEEEKFSLVLRVLAQMKQNSIFREVTELHLLGYVLRSEDGIYGQQDRVPDIEQRLRQPFGSSLNVKTTVKKIERFFETLALHLSCKGRCSKNVAAVVASTVLTLSHSTALLWSNEKAHLISTIVHYFVGRHAEEHFTNNVVSDEDLECLVLARVPYVTQLYLNEDHFVLQDIDITTDMKIDIRNKIRFIDTVLAKNEKKLQSKEKNLIESYYAARELCLKAGYIHSKTHLPDIVTKVGETSKVSECVIYLRHLLRILCIPKHMRKCENDDKFFQFLMQLHETLYTWSDTNAMLEVIERSRTNIVCYVRGLTVEQILLDKEFTKAKLEQVEKELYRHLSYLTLKQVHEDRARRPILSRGDTDPRSMRSMDSETSIYTMAMSTSSFMMRRQATQEQPRDIGKSLDQLHRQTSLDLPTSSLPHQTSLDQASLLSSSSLYATAASLSSNENAGGFPSPRPGPSHEPASPKSTDSDYFETAV</sequence>